<organism evidence="1 2">
    <name type="scientific">Novacetimonas hansenii</name>
    <name type="common">Komagataeibacter hansenii</name>
    <dbReference type="NCBI Taxonomy" id="436"/>
    <lineage>
        <taxon>Bacteria</taxon>
        <taxon>Pseudomonadati</taxon>
        <taxon>Pseudomonadota</taxon>
        <taxon>Alphaproteobacteria</taxon>
        <taxon>Acetobacterales</taxon>
        <taxon>Acetobacteraceae</taxon>
        <taxon>Novacetimonas</taxon>
    </lineage>
</organism>
<dbReference type="GeneID" id="61367871"/>
<dbReference type="AlphaFoldDB" id="A0AAW5ESA0"/>
<evidence type="ECO:0000313" key="2">
    <source>
        <dbReference type="Proteomes" id="UP001202887"/>
    </source>
</evidence>
<comment type="caution">
    <text evidence="1">The sequence shown here is derived from an EMBL/GenBank/DDBJ whole genome shotgun (WGS) entry which is preliminary data.</text>
</comment>
<accession>A0AAW5ESA0</accession>
<evidence type="ECO:0000313" key="1">
    <source>
        <dbReference type="EMBL" id="MCJ8353723.1"/>
    </source>
</evidence>
<gene>
    <name evidence="1" type="ORF">K1W68_06940</name>
</gene>
<dbReference type="RefSeq" id="WP_062809235.1">
    <property type="nucleotide sequence ID" value="NZ_CALLXP010000026.1"/>
</dbReference>
<dbReference type="Proteomes" id="UP001202887">
    <property type="component" value="Unassembled WGS sequence"/>
</dbReference>
<dbReference type="EMBL" id="JAIBCX010000013">
    <property type="protein sequence ID" value="MCJ8353723.1"/>
    <property type="molecule type" value="Genomic_DNA"/>
</dbReference>
<proteinExistence type="predicted"/>
<reference evidence="1" key="1">
    <citation type="journal article" date="2021" name="Polymers (Basel)">
        <title>Highly Stretchable Bacterial Cellulose Produced by Komagataeibacter hansenii SI1.</title>
        <authorList>
            <person name="Cielecka I."/>
            <person name="Ryngajllo M."/>
            <person name="Maniukiewicz W."/>
            <person name="Bielecki S."/>
        </authorList>
    </citation>
    <scope>NUCLEOTIDE SEQUENCE</scope>
    <source>
        <strain evidence="1">SI1</strain>
    </source>
</reference>
<reference evidence="1" key="2">
    <citation type="submission" date="2022-03" db="EMBL/GenBank/DDBJ databases">
        <authorList>
            <person name="Ryngajllo M."/>
            <person name="Jacek P."/>
            <person name="Kubiak K."/>
        </authorList>
    </citation>
    <scope>NUCLEOTIDE SEQUENCE</scope>
    <source>
        <strain evidence="1">SI1</strain>
    </source>
</reference>
<protein>
    <submittedName>
        <fullName evidence="1">Uncharacterized protein</fullName>
    </submittedName>
</protein>
<name>A0AAW5ESA0_NOVHA</name>
<sequence length="71" mass="8195">MLESHIIEIDGTFVGTVIVELDGKTRRFYATHDSVRSFHNRSLSHDDDLTQQVALSFRRTSLSRQLTVEFN</sequence>